<proteinExistence type="predicted"/>
<feature type="region of interest" description="Disordered" evidence="1">
    <location>
        <begin position="112"/>
        <end position="134"/>
    </location>
</feature>
<feature type="region of interest" description="Disordered" evidence="1">
    <location>
        <begin position="186"/>
        <end position="261"/>
    </location>
</feature>
<dbReference type="Proteomes" id="UP000007494">
    <property type="component" value="Chromosome II"/>
</dbReference>
<accession>F0V8P7</accession>
<dbReference type="EMBL" id="LN714476">
    <property type="protein sequence ID" value="CEL64683.1"/>
    <property type="molecule type" value="Genomic_DNA"/>
</dbReference>
<evidence type="ECO:0000313" key="3">
    <source>
        <dbReference type="EMBL" id="CEL64683.1"/>
    </source>
</evidence>
<name>F0V8P7_NEOCL</name>
<feature type="compositionally biased region" description="Low complexity" evidence="1">
    <location>
        <begin position="186"/>
        <end position="197"/>
    </location>
</feature>
<feature type="compositionally biased region" description="Basic and acidic residues" evidence="1">
    <location>
        <begin position="1010"/>
        <end position="1020"/>
    </location>
</feature>
<feature type="region of interest" description="Disordered" evidence="1">
    <location>
        <begin position="731"/>
        <end position="773"/>
    </location>
</feature>
<evidence type="ECO:0000313" key="4">
    <source>
        <dbReference type="Proteomes" id="UP000007494"/>
    </source>
</evidence>
<feature type="region of interest" description="Disordered" evidence="1">
    <location>
        <begin position="273"/>
        <end position="426"/>
    </location>
</feature>
<feature type="compositionally biased region" description="Basic and acidic residues" evidence="1">
    <location>
        <begin position="313"/>
        <end position="336"/>
    </location>
</feature>
<feature type="compositionally biased region" description="Low complexity" evidence="1">
    <location>
        <begin position="24"/>
        <end position="41"/>
    </location>
</feature>
<dbReference type="eggNOG" id="ENOG502QZ83">
    <property type="taxonomic scope" value="Eukaryota"/>
</dbReference>
<evidence type="ECO:0000256" key="1">
    <source>
        <dbReference type="SAM" id="MobiDB-lite"/>
    </source>
</evidence>
<dbReference type="RefSeq" id="XP_003880123.1">
    <property type="nucleotide sequence ID" value="XM_003880074.1"/>
</dbReference>
<dbReference type="VEuPathDB" id="ToxoDB:NCLIV_005640"/>
<feature type="compositionally biased region" description="Basic and acidic residues" evidence="1">
    <location>
        <begin position="586"/>
        <end position="603"/>
    </location>
</feature>
<feature type="compositionally biased region" description="Basic and acidic residues" evidence="1">
    <location>
        <begin position="526"/>
        <end position="546"/>
    </location>
</feature>
<dbReference type="AlphaFoldDB" id="F0V8P7"/>
<feature type="compositionally biased region" description="Basic and acidic residues" evidence="1">
    <location>
        <begin position="665"/>
        <end position="676"/>
    </location>
</feature>
<feature type="region of interest" description="Disordered" evidence="1">
    <location>
        <begin position="24"/>
        <end position="76"/>
    </location>
</feature>
<dbReference type="EMBL" id="FR823382">
    <property type="protein sequence ID" value="CBZ50088.1"/>
    <property type="molecule type" value="Genomic_DNA"/>
</dbReference>
<feature type="compositionally biased region" description="Basic and acidic residues" evidence="1">
    <location>
        <begin position="238"/>
        <end position="259"/>
    </location>
</feature>
<dbReference type="GeneID" id="13446146"/>
<feature type="region of interest" description="Disordered" evidence="1">
    <location>
        <begin position="980"/>
        <end position="1020"/>
    </location>
</feature>
<feature type="compositionally biased region" description="Basic and acidic residues" evidence="1">
    <location>
        <begin position="732"/>
        <end position="742"/>
    </location>
</feature>
<dbReference type="InParanoid" id="F0V8P7"/>
<feature type="compositionally biased region" description="Polar residues" evidence="1">
    <location>
        <begin position="688"/>
        <end position="699"/>
    </location>
</feature>
<feature type="compositionally biased region" description="Basic and acidic residues" evidence="1">
    <location>
        <begin position="375"/>
        <end position="410"/>
    </location>
</feature>
<organism evidence="2 4">
    <name type="scientific">Neospora caninum (strain Liverpool)</name>
    <dbReference type="NCBI Taxonomy" id="572307"/>
    <lineage>
        <taxon>Eukaryota</taxon>
        <taxon>Sar</taxon>
        <taxon>Alveolata</taxon>
        <taxon>Apicomplexa</taxon>
        <taxon>Conoidasida</taxon>
        <taxon>Coccidia</taxon>
        <taxon>Eucoccidiorida</taxon>
        <taxon>Eimeriorina</taxon>
        <taxon>Sarcocystidae</taxon>
        <taxon>Neospora</taxon>
    </lineage>
</organism>
<protein>
    <submittedName>
        <fullName evidence="2">Uncharacterized protein</fullName>
    </submittedName>
</protein>
<feature type="region of interest" description="Disordered" evidence="1">
    <location>
        <begin position="461"/>
        <end position="719"/>
    </location>
</feature>
<keyword evidence="4" id="KW-1185">Reference proteome</keyword>
<reference evidence="2" key="2">
    <citation type="submission" date="2011-03" db="EMBL/GenBank/DDBJ databases">
        <title>Comparative genomics and transcriptomics of Neospora caninum and Toxoplasma gondii.</title>
        <authorList>
            <person name="Reid A.J."/>
            <person name="Sohal A."/>
            <person name="Harris D."/>
            <person name="Quail M."/>
            <person name="Sanders M."/>
            <person name="Berriman M."/>
            <person name="Wastling J.M."/>
            <person name="Pain A."/>
        </authorList>
    </citation>
    <scope>NUCLEOTIDE SEQUENCE</scope>
    <source>
        <strain evidence="2">Liverpool</strain>
    </source>
</reference>
<feature type="compositionally biased region" description="Polar residues" evidence="1">
    <location>
        <begin position="926"/>
        <end position="947"/>
    </location>
</feature>
<feature type="compositionally biased region" description="Acidic residues" evidence="1">
    <location>
        <begin position="760"/>
        <end position="770"/>
    </location>
</feature>
<dbReference type="OrthoDB" id="10380544at2759"/>
<evidence type="ECO:0000313" key="2">
    <source>
        <dbReference type="EMBL" id="CBZ50088.1"/>
    </source>
</evidence>
<reference evidence="2" key="1">
    <citation type="submission" date="2011-02" db="EMBL/GenBank/DDBJ databases">
        <authorList>
            <person name="Aslett M."/>
        </authorList>
    </citation>
    <scope>NUCLEOTIDE SEQUENCE</scope>
    <source>
        <strain evidence="2">Liverpool</strain>
    </source>
</reference>
<feature type="region of interest" description="Disordered" evidence="1">
    <location>
        <begin position="920"/>
        <end position="955"/>
    </location>
</feature>
<feature type="compositionally biased region" description="Polar residues" evidence="1">
    <location>
        <begin position="464"/>
        <end position="473"/>
    </location>
</feature>
<gene>
    <name evidence="3" type="ORF">BN1204_005640</name>
    <name evidence="2" type="ORF">NCLIV_005640</name>
</gene>
<reference evidence="4" key="3">
    <citation type="journal article" date="2012" name="PLoS Pathog.">
        <title>Comparative genomics of the apicomplexan parasites Toxoplasma gondii and Neospora caninum: Coccidia differing in host range and transmission strategy.</title>
        <authorList>
            <person name="Reid A.J."/>
            <person name="Vermont S.J."/>
            <person name="Cotton J.A."/>
            <person name="Harris D."/>
            <person name="Hill-Cawthorne G.A."/>
            <person name="Konen-Waisman S."/>
            <person name="Latham S.M."/>
            <person name="Mourier T."/>
            <person name="Norton R."/>
            <person name="Quail M.A."/>
            <person name="Sanders M."/>
            <person name="Shanmugam D."/>
            <person name="Sohal A."/>
            <person name="Wasmuth J.D."/>
            <person name="Brunk B."/>
            <person name="Grigg M.E."/>
            <person name="Howard J.C."/>
            <person name="Parkinson J."/>
            <person name="Roos D.S."/>
            <person name="Trees A.J."/>
            <person name="Berriman M."/>
            <person name="Pain A."/>
            <person name="Wastling J.M."/>
        </authorList>
    </citation>
    <scope>NUCLEOTIDE SEQUENCE [LARGE SCALE GENOMIC DNA]</scope>
    <source>
        <strain evidence="4">Liverpool</strain>
    </source>
</reference>
<feature type="compositionally biased region" description="Low complexity" evidence="1">
    <location>
        <begin position="491"/>
        <end position="508"/>
    </location>
</feature>
<reference evidence="3" key="4">
    <citation type="journal article" date="2015" name="PLoS ONE">
        <title>Comprehensive Evaluation of Toxoplasma gondii VEG and Neospora caninum LIV Genomes with Tachyzoite Stage Transcriptome and Proteome Defines Novel Transcript Features.</title>
        <authorList>
            <person name="Ramaprasad A."/>
            <person name="Mourier T."/>
            <person name="Naeem R."/>
            <person name="Malas T.B."/>
            <person name="Moussa E."/>
            <person name="Panigrahi A."/>
            <person name="Vermont S.J."/>
            <person name="Otto T.D."/>
            <person name="Wastling J."/>
            <person name="Pain A."/>
        </authorList>
    </citation>
    <scope>NUCLEOTIDE SEQUENCE</scope>
    <source>
        <strain evidence="3">Liverpool</strain>
    </source>
</reference>
<dbReference type="OMA" id="WRNGNAC"/>
<sequence>MLSESSVPALVGFPETGAHELGAAFSPAASASAPSLPSASSEPPPFRAAADPGASKPSDPVQGSSAAPSKELDRTRETFRRFRCPQEEDDLDCGTLCGARCEGHGYSPSQFFREPLSPRYDREMDDDDCRPPQRLNASEELRWCGFPEGRRGEDLESFVLDMAGGNGSSGSSPVLCPASSRASLASSLCTSSSPTPAHQSRLVEGSGDFVPAKGLSPKCGEAERQWSSGRRGRGRKRAPVEDEAGRKGDTSGQDQRDSDAGVAALTRLLAKKCRLNSNSPENHPDFLVYKPLAGTPPALVSPLHGPSVFAKGRPADEKPRGDRESSFPGRVRDGVCERVMASVQSQAGSAVPSGRGTAGGGLDGGQSVPSTTSERNARETCRPTWPRRPEGDTAEKSSEGERQAETKEEQMDQDVDFSEGPRPELAETFSGKANATFFSADSGSCGQLDGSWKPAASSAFYGRRNSSCSTSLSADVASPVQWTGSRPFRASCSTSFPLSCCSSSSSLDSKADDREHAPASPVRRQGWAEKGTDEGDSDARRADFGENRVPARQAGSQLRDLGESARSPRAPDGQRPVRRLGVGRACSREDGTRSTEEAREARGSRPGCAPLGEQGAGPDARRFDTHSWSMPTEKQKRLRMQELLAITRSPPSRNPAFPSPVSPRSRADQTRAERGVYRSVDLGALRSRTPTCQPAFSSRSPERLRADSVRGGPGRPGQMAWTVRAPVAAPHMGRDEDNHEETICLATPAVSPRQRREGANSEDESGDDLDAFLPSFSSGPRGYAASIYSFSSSSFSATSSFLSDSSSILSGDTFAPGLAPSVGSRSGEGFSSLASFASSDGSVGSSWLSGAGGGSPSWTGITVSTRASPPVSPSDLLPSSSLALSVGAARSPPATFSSYAVNPFQASPSSPPCSAPLACPANASPESRTNGAASSTAPLGGSSTRPSASVHAAASSQLPVSTSSLSPLLTCPDLCRDAGSRRQNLGSAPARSTRRAHSRRRSCDGAAVSDDSRTARRGEPSETRVIDYVAANRLLWEAQFE</sequence>